<proteinExistence type="inferred from homology"/>
<feature type="transmembrane region" description="Helical" evidence="8">
    <location>
        <begin position="1259"/>
        <end position="1280"/>
    </location>
</feature>
<evidence type="ECO:0000256" key="2">
    <source>
        <dbReference type="ARBA" id="ARBA00010992"/>
    </source>
</evidence>
<keyword evidence="6 8" id="KW-0472">Membrane</keyword>
<dbReference type="NCBIfam" id="TIGR00879">
    <property type="entry name" value="SP"/>
    <property type="match status" value="1"/>
</dbReference>
<dbReference type="FunFam" id="1.20.1250.20:FF:000134">
    <property type="entry name" value="MFS sugar transporter protein"/>
    <property type="match status" value="1"/>
</dbReference>
<feature type="compositionally biased region" description="Basic and acidic residues" evidence="7">
    <location>
        <begin position="67"/>
        <end position="82"/>
    </location>
</feature>
<keyword evidence="5 8" id="KW-1133">Transmembrane helix</keyword>
<keyword evidence="11" id="KW-1185">Reference proteome</keyword>
<protein>
    <recommendedName>
        <fullName evidence="9">Major facilitator superfamily (MFS) profile domain-containing protein</fullName>
    </recommendedName>
</protein>
<dbReference type="InterPro" id="IPR020846">
    <property type="entry name" value="MFS_dom"/>
</dbReference>
<feature type="transmembrane region" description="Helical" evidence="8">
    <location>
        <begin position="938"/>
        <end position="957"/>
    </location>
</feature>
<dbReference type="VEuPathDB" id="FungiDB:yc1106_07622"/>
<dbReference type="PROSITE" id="PS00216">
    <property type="entry name" value="SUGAR_TRANSPORT_1"/>
    <property type="match status" value="1"/>
</dbReference>
<evidence type="ECO:0000256" key="1">
    <source>
        <dbReference type="ARBA" id="ARBA00004141"/>
    </source>
</evidence>
<feature type="region of interest" description="Disordered" evidence="7">
    <location>
        <begin position="234"/>
        <end position="262"/>
    </location>
</feature>
<dbReference type="GO" id="GO:0005351">
    <property type="term" value="F:carbohydrate:proton symporter activity"/>
    <property type="evidence" value="ECO:0007669"/>
    <property type="project" value="TreeGrafter"/>
</dbReference>
<dbReference type="PANTHER" id="PTHR48022:SF13">
    <property type="entry name" value="MAJOR FACILITATOR SUPERFAMILY (MFS) PROFILE DOMAIN-CONTAINING PROTEIN"/>
    <property type="match status" value="1"/>
</dbReference>
<evidence type="ECO:0000256" key="8">
    <source>
        <dbReference type="SAM" id="Phobius"/>
    </source>
</evidence>
<evidence type="ECO:0000313" key="10">
    <source>
        <dbReference type="EMBL" id="USP80348.1"/>
    </source>
</evidence>
<feature type="transmembrane region" description="Helical" evidence="8">
    <location>
        <begin position="1035"/>
        <end position="1052"/>
    </location>
</feature>
<dbReference type="InterPro" id="IPR003663">
    <property type="entry name" value="Sugar/inositol_transpt"/>
</dbReference>
<dbReference type="GO" id="GO:0016020">
    <property type="term" value="C:membrane"/>
    <property type="evidence" value="ECO:0007669"/>
    <property type="project" value="UniProtKB-SubCell"/>
</dbReference>
<comment type="subcellular location">
    <subcellularLocation>
        <location evidence="1">Membrane</location>
        <topology evidence="1">Multi-pass membrane protein</topology>
    </subcellularLocation>
</comment>
<evidence type="ECO:0000313" key="11">
    <source>
        <dbReference type="Proteomes" id="UP001056012"/>
    </source>
</evidence>
<dbReference type="InterPro" id="IPR005828">
    <property type="entry name" value="MFS_sugar_transport-like"/>
</dbReference>
<dbReference type="InterPro" id="IPR050360">
    <property type="entry name" value="MFS_Sugar_Transporters"/>
</dbReference>
<sequence length="1351" mass="149957">MEYGKARAIVAQLFEYDQEKVQDILAECCKYQEVCDKIFYFIPKPGASPHQPAGRGSFGSSVAPSLHESHHSGSHIHQRETTQRPPSAYPLSPARTPRSDSTKGSSGHKQYIYLLKNTEDGVKEQPVHMKIAPITTHSVIRHNLLSEDEIDANTVSREGGEVHIPGNADTRTTIAVPYHCLVELTWRRPKSGRTHRTEFCVVSDEALDDDIILSHIDTGVEYPAPDVPPLHPEPSPFQGYNSGLQPSGRSPPLGSFHRSADTNNDSLRTQYQTRHNNHIPIIPETMNFAPSASGGPMESHHYPQNMPSNAFLGSQPTQHETSQPNLYRATVATAASTSAVSETRPDVPSDKLRIAIEWGEKRFGVWLRPDAPGQVFFEDFRIQAEKRKKLWDRTMTSILLKESEEASDEKSYELFLDEDSLDADWNSIVKWLGKNKRNESPHIFGTVMLTARPTKKLKHTQSSENTFVRHVSHAVGATAGVNGHHPSGFRFENNKQKGIKPHPLTSKQRPAHRAMTGTEKRAKQQHLDEQVGFIILRRDNNKPDPYGTVSTTYGPSSWTIVAKAYNEKYGVSVTPAAMEKRARQHRAAWIAKHPSYPTEITYAKRNEVTPASDAGTGAGITEDRDMLRISEYDTSHERIAGWTPPDDLRNASDLRNYIDRAALAKPSAVTIEIFDTREALLGTATIKRELLREDSGIIGLLDNGEDKIHVQLHGPLEKILQCYALCKSSNALPQPTDQETYNDVSLMQLYCLAAQLDDDHVQGLVMDRWHLLSAQDKDVDIVLDDLNLLFETWSTPRRSPSALASISDVSTSKMSDVKEIHVSTDSQRSASNNVMAEIAVVAGSEAIAEAKLKEPVKLFTSATMLLYLCAFVGFFCSSCNGFDGSMFGSLLTNKQFKEYYNVESTGAWAGIVTSMYQIGGVVALLVIGPACDTWGRRVGMVIGGVLGCAGVIIQSTAPATKPVGQFMGGRFLLGFAVPIMSTAGPVHVTETAHPAHRGVVTGLYNTFWYVGSLLAAGVTRGSAGLEGNQSWRVPVWLQMLFPALLVILPWFLPESPRWLYTRGRKAEAKKILTKYHGGGNEDSIWVSMQIREYELYLNMNGGDKRWWDYGSLFKTRQARYRVACNCVVSIFAQWAGNGAIDYFFAGVLESAGVKEEITQMNINLGKSCMQLTFAVIGATFVDKIGRRPMLIGAFGAMTFIWVGAISAVSYQNKHNSVPAGNAFVALVFLFNAVYAFGITPLQALYPVEVLSFEIRAKGMAFSQFSLIVAMMINQFAYPIALQNIGWKLYIVFACWCPIQAFIVWLFIPETKNRTLEEIDDIFNAPNPRNASLMKKKFRVDGQGNIVEIERL</sequence>
<name>A0A9Q9DTY5_CURCL</name>
<feature type="transmembrane region" description="Helical" evidence="8">
    <location>
        <begin position="907"/>
        <end position="926"/>
    </location>
</feature>
<dbReference type="PANTHER" id="PTHR48022">
    <property type="entry name" value="PLASTIDIC GLUCOSE TRANSPORTER 4"/>
    <property type="match status" value="1"/>
</dbReference>
<gene>
    <name evidence="10" type="ORF">yc1106_07622</name>
</gene>
<feature type="compositionally biased region" description="Polar residues" evidence="7">
    <location>
        <begin position="238"/>
        <end position="248"/>
    </location>
</feature>
<evidence type="ECO:0000256" key="6">
    <source>
        <dbReference type="ARBA" id="ARBA00023136"/>
    </source>
</evidence>
<evidence type="ECO:0000256" key="4">
    <source>
        <dbReference type="ARBA" id="ARBA00022692"/>
    </source>
</evidence>
<feature type="region of interest" description="Disordered" evidence="7">
    <location>
        <begin position="492"/>
        <end position="511"/>
    </location>
</feature>
<feature type="region of interest" description="Disordered" evidence="7">
    <location>
        <begin position="50"/>
        <end position="109"/>
    </location>
</feature>
<dbReference type="PROSITE" id="PS50850">
    <property type="entry name" value="MFS"/>
    <property type="match status" value="1"/>
</dbReference>
<evidence type="ECO:0000256" key="5">
    <source>
        <dbReference type="ARBA" id="ARBA00022989"/>
    </source>
</evidence>
<dbReference type="Pfam" id="PF00083">
    <property type="entry name" value="Sugar_tr"/>
    <property type="match status" value="1"/>
</dbReference>
<organism evidence="10 11">
    <name type="scientific">Curvularia clavata</name>
    <dbReference type="NCBI Taxonomy" id="95742"/>
    <lineage>
        <taxon>Eukaryota</taxon>
        <taxon>Fungi</taxon>
        <taxon>Dikarya</taxon>
        <taxon>Ascomycota</taxon>
        <taxon>Pezizomycotina</taxon>
        <taxon>Dothideomycetes</taxon>
        <taxon>Pleosporomycetidae</taxon>
        <taxon>Pleosporales</taxon>
        <taxon>Pleosporineae</taxon>
        <taxon>Pleosporaceae</taxon>
        <taxon>Curvularia</taxon>
    </lineage>
</organism>
<feature type="transmembrane region" description="Helical" evidence="8">
    <location>
        <begin position="1222"/>
        <end position="1247"/>
    </location>
</feature>
<dbReference type="Gene3D" id="1.20.1250.20">
    <property type="entry name" value="MFS general substrate transporter like domains"/>
    <property type="match status" value="1"/>
</dbReference>
<feature type="transmembrane region" description="Helical" evidence="8">
    <location>
        <begin position="1190"/>
        <end position="1210"/>
    </location>
</feature>
<accession>A0A9Q9DTY5</accession>
<dbReference type="OrthoDB" id="6133115at2759"/>
<evidence type="ECO:0000256" key="7">
    <source>
        <dbReference type="SAM" id="MobiDB-lite"/>
    </source>
</evidence>
<dbReference type="Proteomes" id="UP001056012">
    <property type="component" value="Chromosome 5"/>
</dbReference>
<dbReference type="InterPro" id="IPR005829">
    <property type="entry name" value="Sugar_transporter_CS"/>
</dbReference>
<comment type="similarity">
    <text evidence="2">Belongs to the major facilitator superfamily. Sugar transporter (TC 2.A.1.1) family.</text>
</comment>
<keyword evidence="3" id="KW-0813">Transport</keyword>
<dbReference type="InterPro" id="IPR036259">
    <property type="entry name" value="MFS_trans_sf"/>
</dbReference>
<evidence type="ECO:0000259" key="9">
    <source>
        <dbReference type="PROSITE" id="PS50850"/>
    </source>
</evidence>
<evidence type="ECO:0000256" key="3">
    <source>
        <dbReference type="ARBA" id="ARBA00022448"/>
    </source>
</evidence>
<keyword evidence="4 8" id="KW-0812">Transmembrane</keyword>
<reference evidence="10" key="1">
    <citation type="submission" date="2021-12" db="EMBL/GenBank/DDBJ databases">
        <title>Curvularia clavata genome.</title>
        <authorList>
            <person name="Cao Y."/>
        </authorList>
    </citation>
    <scope>NUCLEOTIDE SEQUENCE</scope>
    <source>
        <strain evidence="10">Yc1106</strain>
    </source>
</reference>
<feature type="transmembrane region" description="Helical" evidence="8">
    <location>
        <begin position="1286"/>
        <end position="1307"/>
    </location>
</feature>
<dbReference type="SUPFAM" id="SSF103473">
    <property type="entry name" value="MFS general substrate transporter"/>
    <property type="match status" value="1"/>
</dbReference>
<feature type="domain" description="Major facilitator superfamily (MFS) profile" evidence="9">
    <location>
        <begin position="869"/>
        <end position="1311"/>
    </location>
</feature>
<dbReference type="EMBL" id="CP089278">
    <property type="protein sequence ID" value="USP80348.1"/>
    <property type="molecule type" value="Genomic_DNA"/>
</dbReference>